<protein>
    <submittedName>
        <fullName evidence="2">Uncharacterized protein</fullName>
    </submittedName>
</protein>
<organism evidence="2 3">
    <name type="scientific">Mycena belliarum</name>
    <dbReference type="NCBI Taxonomy" id="1033014"/>
    <lineage>
        <taxon>Eukaryota</taxon>
        <taxon>Fungi</taxon>
        <taxon>Dikarya</taxon>
        <taxon>Basidiomycota</taxon>
        <taxon>Agaricomycotina</taxon>
        <taxon>Agaricomycetes</taxon>
        <taxon>Agaricomycetidae</taxon>
        <taxon>Agaricales</taxon>
        <taxon>Marasmiineae</taxon>
        <taxon>Mycenaceae</taxon>
        <taxon>Mycena</taxon>
    </lineage>
</organism>
<evidence type="ECO:0000256" key="1">
    <source>
        <dbReference type="SAM" id="MobiDB-lite"/>
    </source>
</evidence>
<sequence length="244" mass="27312">MLGENQIPALWCHQALRYRHWLSALWLLTVSASIHRRSSVIGPNQMGGRSAPDVNGEPSGIVRPSPPASSTQRQRPGDVRPPGFHPPESAWHIQLYRQDPQELWSDFKYTFGRGTDPCQVERGSIQDRGTIRAIMLDRITSYWKGRFYSPVLHAVTAHGAMNSESTNCHFMNDEGPQGSTRSPTAQNTTQFSWAWINSRTLFSVFTDTTQHIIMHHGSLQAASYCVITAFAGHSEEGSEIPAER</sequence>
<comment type="caution">
    <text evidence="2">The sequence shown here is derived from an EMBL/GenBank/DDBJ whole genome shotgun (WGS) entry which is preliminary data.</text>
</comment>
<gene>
    <name evidence="2" type="ORF">B0H15DRAFT_934145</name>
</gene>
<accession>A0AAD6XIE9</accession>
<dbReference type="AlphaFoldDB" id="A0AAD6XIE9"/>
<evidence type="ECO:0000313" key="3">
    <source>
        <dbReference type="Proteomes" id="UP001222325"/>
    </source>
</evidence>
<proteinExistence type="predicted"/>
<evidence type="ECO:0000313" key="2">
    <source>
        <dbReference type="EMBL" id="KAJ7076820.1"/>
    </source>
</evidence>
<dbReference type="Proteomes" id="UP001222325">
    <property type="component" value="Unassembled WGS sequence"/>
</dbReference>
<reference evidence="2" key="1">
    <citation type="submission" date="2023-03" db="EMBL/GenBank/DDBJ databases">
        <title>Massive genome expansion in bonnet fungi (Mycena s.s.) driven by repeated elements and novel gene families across ecological guilds.</title>
        <authorList>
            <consortium name="Lawrence Berkeley National Laboratory"/>
            <person name="Harder C.B."/>
            <person name="Miyauchi S."/>
            <person name="Viragh M."/>
            <person name="Kuo A."/>
            <person name="Thoen E."/>
            <person name="Andreopoulos B."/>
            <person name="Lu D."/>
            <person name="Skrede I."/>
            <person name="Drula E."/>
            <person name="Henrissat B."/>
            <person name="Morin E."/>
            <person name="Kohler A."/>
            <person name="Barry K."/>
            <person name="LaButti K."/>
            <person name="Morin E."/>
            <person name="Salamov A."/>
            <person name="Lipzen A."/>
            <person name="Mereny Z."/>
            <person name="Hegedus B."/>
            <person name="Baldrian P."/>
            <person name="Stursova M."/>
            <person name="Weitz H."/>
            <person name="Taylor A."/>
            <person name="Grigoriev I.V."/>
            <person name="Nagy L.G."/>
            <person name="Martin F."/>
            <person name="Kauserud H."/>
        </authorList>
    </citation>
    <scope>NUCLEOTIDE SEQUENCE</scope>
    <source>
        <strain evidence="2">CBHHK173m</strain>
    </source>
</reference>
<keyword evidence="3" id="KW-1185">Reference proteome</keyword>
<dbReference type="EMBL" id="JARJCN010000077">
    <property type="protein sequence ID" value="KAJ7076820.1"/>
    <property type="molecule type" value="Genomic_DNA"/>
</dbReference>
<name>A0AAD6XIE9_9AGAR</name>
<feature type="region of interest" description="Disordered" evidence="1">
    <location>
        <begin position="40"/>
        <end position="84"/>
    </location>
</feature>